<keyword evidence="2" id="KW-1185">Reference proteome</keyword>
<dbReference type="RefSeq" id="WP_008614678.1">
    <property type="nucleotide sequence ID" value="NZ_JH651379.1"/>
</dbReference>
<gene>
    <name evidence="1" type="ORF">JoomaDRAFT_3472</name>
</gene>
<dbReference type="EMBL" id="JH651379">
    <property type="protein sequence ID" value="EIJ40414.1"/>
    <property type="molecule type" value="Genomic_DNA"/>
</dbReference>
<evidence type="ECO:0000313" key="1">
    <source>
        <dbReference type="EMBL" id="EIJ40414.1"/>
    </source>
</evidence>
<dbReference type="OrthoDB" id="1438469at2"/>
<name>I3C9X1_9FLAO</name>
<organism evidence="1 2">
    <name type="scientific">Galbibacter orientalis DSM 19592</name>
    <dbReference type="NCBI Taxonomy" id="926559"/>
    <lineage>
        <taxon>Bacteria</taxon>
        <taxon>Pseudomonadati</taxon>
        <taxon>Bacteroidota</taxon>
        <taxon>Flavobacteriia</taxon>
        <taxon>Flavobacteriales</taxon>
        <taxon>Flavobacteriaceae</taxon>
        <taxon>Galbibacter</taxon>
    </lineage>
</organism>
<dbReference type="eggNOG" id="ENOG502ZQBP">
    <property type="taxonomic scope" value="Bacteria"/>
</dbReference>
<dbReference type="AlphaFoldDB" id="I3C9X1"/>
<accession>I3C9X1</accession>
<protein>
    <submittedName>
        <fullName evidence="1">Uncharacterized protein</fullName>
    </submittedName>
</protein>
<sequence length="283" mass="32031">MIRVYLMLFLFSIIKVSSQDLSHGKAITYNVIGSSLFSGIGSAINKKENEKLGHAFLKGLWQGAIGGTVIYGSKNIIQGYANTGSPLYAWSSKLVNAAGTSITENAASNIDFWKRWHLNIGFTRFEYHLNPKKAGRSFYFKVMPYALGRTIYVATKGDFDINTSLKTGNLVFSTNTSPANYVAFAYTYTILYDRTKIDGVYNNKTNVIAHEIIHVYQVDDFITINSYFNKLYSKNTFVNDKLLNWIYPDINSWTYIAAYNITGDGKDDYDSNYFEQEAILFSE</sequence>
<dbReference type="STRING" id="926559.JoomaDRAFT_3472"/>
<dbReference type="Proteomes" id="UP000004690">
    <property type="component" value="Unassembled WGS sequence"/>
</dbReference>
<evidence type="ECO:0000313" key="2">
    <source>
        <dbReference type="Proteomes" id="UP000004690"/>
    </source>
</evidence>
<dbReference type="HOGENOM" id="CLU_972409_0_0_10"/>
<reference evidence="1 2" key="1">
    <citation type="submission" date="2012-02" db="EMBL/GenBank/DDBJ databases">
        <title>Improved High-Quality Draft genome of Joostella marina DSM 19592.</title>
        <authorList>
            <consortium name="US DOE Joint Genome Institute (JGI-PGF)"/>
            <person name="Lucas S."/>
            <person name="Copeland A."/>
            <person name="Lapidus A."/>
            <person name="Bruce D."/>
            <person name="Goodwin L."/>
            <person name="Pitluck S."/>
            <person name="Peters L."/>
            <person name="Chertkov O."/>
            <person name="Ovchinnikova G."/>
            <person name="Kyrpides N."/>
            <person name="Mavromatis K."/>
            <person name="Detter J.C."/>
            <person name="Han C."/>
            <person name="Land M."/>
            <person name="Hauser L."/>
            <person name="Markowitz V."/>
            <person name="Cheng J.-F."/>
            <person name="Hugenholtz P."/>
            <person name="Woyke T."/>
            <person name="Wu D."/>
            <person name="Tindall B."/>
            <person name="Brambilla E."/>
            <person name="Klenk H.-P."/>
            <person name="Eisen J.A."/>
        </authorList>
    </citation>
    <scope>NUCLEOTIDE SEQUENCE [LARGE SCALE GENOMIC DNA]</scope>
    <source>
        <strain evidence="1 2">DSM 19592</strain>
    </source>
</reference>
<proteinExistence type="predicted"/>